<dbReference type="CTD" id="4909"/>
<dbReference type="GO" id="GO:0021675">
    <property type="term" value="P:nerve development"/>
    <property type="evidence" value="ECO:0007669"/>
    <property type="project" value="TreeGrafter"/>
</dbReference>
<dbReference type="GO" id="GO:0008021">
    <property type="term" value="C:synaptic vesicle"/>
    <property type="evidence" value="ECO:0007669"/>
    <property type="project" value="TreeGrafter"/>
</dbReference>
<evidence type="ECO:0000256" key="4">
    <source>
        <dbReference type="SAM" id="MobiDB-lite"/>
    </source>
</evidence>
<evidence type="ECO:0000256" key="1">
    <source>
        <dbReference type="ARBA" id="ARBA00010783"/>
    </source>
</evidence>
<dbReference type="InterPro" id="IPR029034">
    <property type="entry name" value="Cystine-knot_cytokine"/>
</dbReference>
<dbReference type="AlphaFoldDB" id="A0A674P531"/>
<evidence type="ECO:0000256" key="3">
    <source>
        <dbReference type="ARBA" id="ARBA00023030"/>
    </source>
</evidence>
<dbReference type="GO" id="GO:0030424">
    <property type="term" value="C:axon"/>
    <property type="evidence" value="ECO:0007669"/>
    <property type="project" value="TreeGrafter"/>
</dbReference>
<protein>
    <recommendedName>
        <fullName evidence="2">Neurotrophin-4</fullName>
    </recommendedName>
</protein>
<keyword evidence="5" id="KW-0732">Signal</keyword>
<evidence type="ECO:0000259" key="6">
    <source>
        <dbReference type="SMART" id="SM00140"/>
    </source>
</evidence>
<dbReference type="PANTHER" id="PTHR11589">
    <property type="entry name" value="NERVE GROWTH FACTOR NGF -RELATED"/>
    <property type="match status" value="1"/>
</dbReference>
<dbReference type="GO" id="GO:0007169">
    <property type="term" value="P:cell surface receptor protein tyrosine kinase signaling pathway"/>
    <property type="evidence" value="ECO:0007669"/>
    <property type="project" value="TreeGrafter"/>
</dbReference>
<feature type="chain" id="PRO_5025425825" description="Neurotrophin-4" evidence="5">
    <location>
        <begin position="17"/>
        <end position="423"/>
    </location>
</feature>
<dbReference type="InterPro" id="IPR019846">
    <property type="entry name" value="Nerve_growth_factor_CS"/>
</dbReference>
<feature type="signal peptide" evidence="5">
    <location>
        <begin position="1"/>
        <end position="16"/>
    </location>
</feature>
<proteinExistence type="inferred from homology"/>
<reference evidence="7" key="3">
    <citation type="submission" date="2025-09" db="UniProtKB">
        <authorList>
            <consortium name="Ensembl"/>
        </authorList>
    </citation>
    <scope>IDENTIFICATION</scope>
</reference>
<feature type="domain" description="Nerve growth factor-related" evidence="6">
    <location>
        <begin position="282"/>
        <end position="407"/>
    </location>
</feature>
<evidence type="ECO:0000313" key="8">
    <source>
        <dbReference type="Proteomes" id="UP000005226"/>
    </source>
</evidence>
<dbReference type="GO" id="GO:0008083">
    <property type="term" value="F:growth factor activity"/>
    <property type="evidence" value="ECO:0007669"/>
    <property type="project" value="UniProtKB-KW"/>
</dbReference>
<dbReference type="GO" id="GO:0005163">
    <property type="term" value="F:nerve growth factor receptor binding"/>
    <property type="evidence" value="ECO:0007669"/>
    <property type="project" value="TreeGrafter"/>
</dbReference>
<dbReference type="GO" id="GO:0030425">
    <property type="term" value="C:dendrite"/>
    <property type="evidence" value="ECO:0007669"/>
    <property type="project" value="TreeGrafter"/>
</dbReference>
<dbReference type="GeneTree" id="ENSGT00390000007725"/>
<dbReference type="Gene3D" id="2.10.90.10">
    <property type="entry name" value="Cystine-knot cytokines"/>
    <property type="match status" value="1"/>
</dbReference>
<reference evidence="7" key="2">
    <citation type="submission" date="2025-08" db="UniProtKB">
        <authorList>
            <consortium name="Ensembl"/>
        </authorList>
    </citation>
    <scope>IDENTIFICATION</scope>
</reference>
<dbReference type="SMART" id="SM00140">
    <property type="entry name" value="NGF"/>
    <property type="match status" value="1"/>
</dbReference>
<dbReference type="SUPFAM" id="SSF57501">
    <property type="entry name" value="Cystine-knot cytokines"/>
    <property type="match status" value="1"/>
</dbReference>
<dbReference type="OrthoDB" id="8959386at2759"/>
<dbReference type="GO" id="GO:0043524">
    <property type="term" value="P:negative regulation of neuron apoptotic process"/>
    <property type="evidence" value="ECO:0007669"/>
    <property type="project" value="TreeGrafter"/>
</dbReference>
<evidence type="ECO:0000313" key="7">
    <source>
        <dbReference type="Ensembl" id="ENSTRUP00000080955.1"/>
    </source>
</evidence>
<keyword evidence="8" id="KW-1185">Reference proteome</keyword>
<evidence type="ECO:0000256" key="2">
    <source>
        <dbReference type="ARBA" id="ARBA00018008"/>
    </source>
</evidence>
<dbReference type="InterPro" id="IPR002072">
    <property type="entry name" value="Nerve_growth_factor-rel"/>
</dbReference>
<dbReference type="GO" id="GO:0005615">
    <property type="term" value="C:extracellular space"/>
    <property type="evidence" value="ECO:0007669"/>
    <property type="project" value="TreeGrafter"/>
</dbReference>
<dbReference type="PROSITE" id="PS50270">
    <property type="entry name" value="NGF_2"/>
    <property type="match status" value="1"/>
</dbReference>
<organism evidence="7 8">
    <name type="scientific">Takifugu rubripes</name>
    <name type="common">Japanese pufferfish</name>
    <name type="synonym">Fugu rubripes</name>
    <dbReference type="NCBI Taxonomy" id="31033"/>
    <lineage>
        <taxon>Eukaryota</taxon>
        <taxon>Metazoa</taxon>
        <taxon>Chordata</taxon>
        <taxon>Craniata</taxon>
        <taxon>Vertebrata</taxon>
        <taxon>Euteleostomi</taxon>
        <taxon>Actinopterygii</taxon>
        <taxon>Neopterygii</taxon>
        <taxon>Teleostei</taxon>
        <taxon>Neoteleostei</taxon>
        <taxon>Acanthomorphata</taxon>
        <taxon>Eupercaria</taxon>
        <taxon>Tetraodontiformes</taxon>
        <taxon>Tetradontoidea</taxon>
        <taxon>Tetraodontidae</taxon>
        <taxon>Takifugu</taxon>
    </lineage>
</organism>
<dbReference type="KEGG" id="tru:101069363"/>
<keyword evidence="3" id="KW-0339">Growth factor</keyword>
<dbReference type="Ensembl" id="ENSTRUT00000073121.1">
    <property type="protein sequence ID" value="ENSTRUP00000080955.1"/>
    <property type="gene ID" value="ENSTRUG00000028216.1"/>
</dbReference>
<dbReference type="OMA" id="KRREHRH"/>
<feature type="compositionally biased region" description="Polar residues" evidence="4">
    <location>
        <begin position="76"/>
        <end position="94"/>
    </location>
</feature>
<feature type="region of interest" description="Disordered" evidence="4">
    <location>
        <begin position="243"/>
        <end position="275"/>
    </location>
</feature>
<feature type="region of interest" description="Disordered" evidence="4">
    <location>
        <begin position="148"/>
        <end position="188"/>
    </location>
</feature>
<dbReference type="InterPro" id="IPR020408">
    <property type="entry name" value="Nerve_growth_factor-like"/>
</dbReference>
<dbReference type="Pfam" id="PF00243">
    <property type="entry name" value="NGF"/>
    <property type="match status" value="1"/>
</dbReference>
<sequence length="423" mass="46615">MHWLPLVAMVIASALPVPRSPVSRVAVATTEPSSLPLRERDEQPTSLVLPVKHRAPGNVLDVVPDADAALQENTAHVQGSLGGRTSSPGTQRPQTDLDYLSHGRTLRTEELSMAPSQSKDRTDPNSRHQHLASVDFSSPDHLLDSVAQMQHDPGSAPQDKQRTTVTSEAAAHSSPPGTGPLFSSGRKDQNLNQEAGLSLDSIFDQDEMFLDIHPRVLFSTSSSPPKHPPLLLMLESGLLEEQGNENRPFEGPGDRAPDRGASQVPAEALRPRRDKRSFLLDRGRGELSVCESESVWTNKSTAIDSLGRNVSVMTEIKTQKGWIKQFFYETRCRRAELRSYNRRSKITGAAPRPAETGVPRRGCLGVDRKQWESECKVKESYVRALTKDEMNKVGWNWIRIDASCVCVLFRPNRMAGRAGAGRG</sequence>
<dbReference type="PANTHER" id="PTHR11589:SF8">
    <property type="entry name" value="NEUROTROPHIN-4"/>
    <property type="match status" value="1"/>
</dbReference>
<comment type="similarity">
    <text evidence="1">Belongs to the NGF-beta family.</text>
</comment>
<gene>
    <name evidence="7" type="primary">LOC101069363</name>
</gene>
<dbReference type="PRINTS" id="PR00268">
    <property type="entry name" value="NGF"/>
</dbReference>
<evidence type="ECO:0000256" key="5">
    <source>
        <dbReference type="SAM" id="SignalP"/>
    </source>
</evidence>
<dbReference type="InParanoid" id="A0A674P531"/>
<dbReference type="GO" id="GO:0048812">
    <property type="term" value="P:neuron projection morphogenesis"/>
    <property type="evidence" value="ECO:0007669"/>
    <property type="project" value="TreeGrafter"/>
</dbReference>
<name>A0A674P531_TAKRU</name>
<dbReference type="Proteomes" id="UP000005226">
    <property type="component" value="Chromosome 5"/>
</dbReference>
<feature type="region of interest" description="Disordered" evidence="4">
    <location>
        <begin position="76"/>
        <end position="128"/>
    </location>
</feature>
<reference evidence="7 8" key="1">
    <citation type="journal article" date="2011" name="Genome Biol. Evol.">
        <title>Integration of the genetic map and genome assembly of fugu facilitates insights into distinct features of genome evolution in teleosts and mammals.</title>
        <authorList>
            <person name="Kai W."/>
            <person name="Kikuchi K."/>
            <person name="Tohari S."/>
            <person name="Chew A.K."/>
            <person name="Tay A."/>
            <person name="Fujiwara A."/>
            <person name="Hosoya S."/>
            <person name="Suetake H."/>
            <person name="Naruse K."/>
            <person name="Brenner S."/>
            <person name="Suzuki Y."/>
            <person name="Venkatesh B."/>
        </authorList>
    </citation>
    <scope>NUCLEOTIDE SEQUENCE [LARGE SCALE GENOMIC DNA]</scope>
</reference>
<accession>A0A674P531</accession>
<dbReference type="GO" id="GO:0050804">
    <property type="term" value="P:modulation of chemical synaptic transmission"/>
    <property type="evidence" value="ECO:0007669"/>
    <property type="project" value="TreeGrafter"/>
</dbReference>
<dbReference type="PROSITE" id="PS00248">
    <property type="entry name" value="NGF_1"/>
    <property type="match status" value="1"/>
</dbReference>
<dbReference type="GO" id="GO:0038180">
    <property type="term" value="P:nerve growth factor signaling pathway"/>
    <property type="evidence" value="ECO:0007669"/>
    <property type="project" value="TreeGrafter"/>
</dbReference>